<comment type="caution">
    <text evidence="3">The sequence shown here is derived from an EMBL/GenBank/DDBJ whole genome shotgun (WGS) entry which is preliminary data.</text>
</comment>
<accession>A0AAP0BR02</accession>
<dbReference type="AlphaFoldDB" id="A0AAP0BR02"/>
<proteinExistence type="predicted"/>
<evidence type="ECO:0000313" key="3">
    <source>
        <dbReference type="EMBL" id="KAK8946660.1"/>
    </source>
</evidence>
<dbReference type="Pfam" id="PF10551">
    <property type="entry name" value="MULE"/>
    <property type="match status" value="1"/>
</dbReference>
<feature type="compositionally biased region" description="Basic and acidic residues" evidence="1">
    <location>
        <begin position="598"/>
        <end position="609"/>
    </location>
</feature>
<dbReference type="EMBL" id="JBBWWQ010000005">
    <property type="protein sequence ID" value="KAK8946660.1"/>
    <property type="molecule type" value="Genomic_DNA"/>
</dbReference>
<dbReference type="InterPro" id="IPR018289">
    <property type="entry name" value="MULE_transposase_dom"/>
</dbReference>
<name>A0AAP0BR02_9ASPA</name>
<dbReference type="PANTHER" id="PTHR31569">
    <property type="entry name" value="SWIM-TYPE DOMAIN-CONTAINING PROTEIN"/>
    <property type="match status" value="1"/>
</dbReference>
<feature type="region of interest" description="Disordered" evidence="1">
    <location>
        <begin position="568"/>
        <end position="609"/>
    </location>
</feature>
<reference evidence="3 4" key="1">
    <citation type="journal article" date="2022" name="Nat. Plants">
        <title>Genomes of leafy and leafless Platanthera orchids illuminate the evolution of mycoheterotrophy.</title>
        <authorList>
            <person name="Li M.H."/>
            <person name="Liu K.W."/>
            <person name="Li Z."/>
            <person name="Lu H.C."/>
            <person name="Ye Q.L."/>
            <person name="Zhang D."/>
            <person name="Wang J.Y."/>
            <person name="Li Y.F."/>
            <person name="Zhong Z.M."/>
            <person name="Liu X."/>
            <person name="Yu X."/>
            <person name="Liu D.K."/>
            <person name="Tu X.D."/>
            <person name="Liu B."/>
            <person name="Hao Y."/>
            <person name="Liao X.Y."/>
            <person name="Jiang Y.T."/>
            <person name="Sun W.H."/>
            <person name="Chen J."/>
            <person name="Chen Y.Q."/>
            <person name="Ai Y."/>
            <person name="Zhai J.W."/>
            <person name="Wu S.S."/>
            <person name="Zhou Z."/>
            <person name="Hsiao Y.Y."/>
            <person name="Wu W.L."/>
            <person name="Chen Y.Y."/>
            <person name="Lin Y.F."/>
            <person name="Hsu J.L."/>
            <person name="Li C.Y."/>
            <person name="Wang Z.W."/>
            <person name="Zhao X."/>
            <person name="Zhong W.Y."/>
            <person name="Ma X.K."/>
            <person name="Ma L."/>
            <person name="Huang J."/>
            <person name="Chen G.Z."/>
            <person name="Huang M.Z."/>
            <person name="Huang L."/>
            <person name="Peng D.H."/>
            <person name="Luo Y.B."/>
            <person name="Zou S.Q."/>
            <person name="Chen S.P."/>
            <person name="Lan S."/>
            <person name="Tsai W.C."/>
            <person name="Van de Peer Y."/>
            <person name="Liu Z.J."/>
        </authorList>
    </citation>
    <scope>NUCLEOTIDE SEQUENCE [LARGE SCALE GENOMIC DNA]</scope>
    <source>
        <strain evidence="3">Lor287</strain>
    </source>
</reference>
<sequence>MTYFFQTKSIFASKEELIDWARKIGRSLSYVVTILGSDRVTDRPRPRVLLGCDRAGYNRINLKQVRKNMRKTTSKKCGCPFQIRGQKDICVDEWTVEVLCGKHNHGSVHLEVHSFAGRLDKDEEKLIGNMYVLGVKPRKILSSLKKRNSSNTTTIRTIYNHRAAVHKDELGGRTPIQFLYKCVTDGGYVCYSRVKEDSSQLESMFFSHHFSIKLCRMFPSVFQLDCTYKTNRYRMSLLSIVGVTSINQSFFGIFTFMPDETERSYCWALECFKSILDSCSLPLVLVTDRELALMNAIKHVFPHSKNLLCQAHIHRNILAHCRKLFTKGIECDHFLGKWQNLVNAKTEIEFNIEFNLLLIGYAEKNPKVFVYVVSTWIDPYKEYFVSAWVDKFLHLGNITTNRVESGHSLLKKFLEVSIGNLTTVWKKFDQMITIQHTEIKRLFGHSVIQMSTLYTGSLYTNLVGCISLTALKAIKEEEDKVKATNYCQAWECTHKIRYSMGLPCAHELVSFITQFPLCIIHHNWKQLSLKKECEVHISDDIVAEFKGINRRFNETSTEQRQEIKRKLREIMDPTSSQTREPKVPLSLKGRPRGSYKRLNNDPKSTKRDPSLFEHVMEEENTKAQKKFSKKTIAKKKIGYHMRTQTLISTQRFYIEVCKQMPSHLAEHIKEAINVIGDGHCGFRVVGRALEMGENWAQVWLDLSNELKVKENMYLNLFGKERWQELLYSLDCSEIPAPPNKWMSMPDMGLVVASCYNIVFVLISKFQSLTFFPMNSPPPASQKLVAMGYIDGNHFIQLVMHEGCPLPHIVSYWR</sequence>
<evidence type="ECO:0000256" key="1">
    <source>
        <dbReference type="SAM" id="MobiDB-lite"/>
    </source>
</evidence>
<evidence type="ECO:0000259" key="2">
    <source>
        <dbReference type="Pfam" id="PF10551"/>
    </source>
</evidence>
<feature type="domain" description="MULE transposase" evidence="2">
    <location>
        <begin position="221"/>
        <end position="316"/>
    </location>
</feature>
<dbReference type="CDD" id="cd22744">
    <property type="entry name" value="OTU"/>
    <property type="match status" value="1"/>
</dbReference>
<gene>
    <name evidence="3" type="ORF">KSP39_PZI007383</name>
</gene>
<dbReference type="InterPro" id="IPR052579">
    <property type="entry name" value="Zinc_finger_SWIM"/>
</dbReference>
<keyword evidence="4" id="KW-1185">Reference proteome</keyword>
<dbReference type="Proteomes" id="UP001418222">
    <property type="component" value="Unassembled WGS sequence"/>
</dbReference>
<evidence type="ECO:0000313" key="4">
    <source>
        <dbReference type="Proteomes" id="UP001418222"/>
    </source>
</evidence>
<protein>
    <recommendedName>
        <fullName evidence="2">MULE transposase domain-containing protein</fullName>
    </recommendedName>
</protein>
<organism evidence="3 4">
    <name type="scientific">Platanthera zijinensis</name>
    <dbReference type="NCBI Taxonomy" id="2320716"/>
    <lineage>
        <taxon>Eukaryota</taxon>
        <taxon>Viridiplantae</taxon>
        <taxon>Streptophyta</taxon>
        <taxon>Embryophyta</taxon>
        <taxon>Tracheophyta</taxon>
        <taxon>Spermatophyta</taxon>
        <taxon>Magnoliopsida</taxon>
        <taxon>Liliopsida</taxon>
        <taxon>Asparagales</taxon>
        <taxon>Orchidaceae</taxon>
        <taxon>Orchidoideae</taxon>
        <taxon>Orchideae</taxon>
        <taxon>Orchidinae</taxon>
        <taxon>Platanthera</taxon>
    </lineage>
</organism>
<dbReference type="PANTHER" id="PTHR31569:SF4">
    <property type="entry name" value="SWIM-TYPE DOMAIN-CONTAINING PROTEIN"/>
    <property type="match status" value="1"/>
</dbReference>